<proteinExistence type="predicted"/>
<gene>
    <name evidence="1" type="ORF">BOLC7T42595H</name>
</gene>
<organism evidence="1">
    <name type="scientific">Brassica oleracea</name>
    <name type="common">Wild cabbage</name>
    <dbReference type="NCBI Taxonomy" id="3712"/>
    <lineage>
        <taxon>Eukaryota</taxon>
        <taxon>Viridiplantae</taxon>
        <taxon>Streptophyta</taxon>
        <taxon>Embryophyta</taxon>
        <taxon>Tracheophyta</taxon>
        <taxon>Spermatophyta</taxon>
        <taxon>Magnoliopsida</taxon>
        <taxon>eudicotyledons</taxon>
        <taxon>Gunneridae</taxon>
        <taxon>Pentapetalae</taxon>
        <taxon>rosids</taxon>
        <taxon>malvids</taxon>
        <taxon>Brassicales</taxon>
        <taxon>Brassicaceae</taxon>
        <taxon>Brassiceae</taxon>
        <taxon>Brassica</taxon>
    </lineage>
</organism>
<name>A0A3P6ETS1_BRAOL</name>
<accession>A0A3P6ETS1</accession>
<sequence length="35" mass="4079">MMESPGKKFCTRYVIMCFIAICSYIPSSSSERKQR</sequence>
<evidence type="ECO:0000313" key="1">
    <source>
        <dbReference type="EMBL" id="VDD37035.1"/>
    </source>
</evidence>
<reference evidence="1" key="1">
    <citation type="submission" date="2018-11" db="EMBL/GenBank/DDBJ databases">
        <authorList>
            <consortium name="Genoscope - CEA"/>
            <person name="William W."/>
        </authorList>
    </citation>
    <scope>NUCLEOTIDE SEQUENCE</scope>
</reference>
<dbReference type="AlphaFoldDB" id="A0A3P6ETS1"/>
<protein>
    <submittedName>
        <fullName evidence="1">Uncharacterized protein</fullName>
    </submittedName>
</protein>
<dbReference type="EMBL" id="LR031876">
    <property type="protein sequence ID" value="VDD37035.1"/>
    <property type="molecule type" value="Genomic_DNA"/>
</dbReference>